<dbReference type="AlphaFoldDB" id="A0ABD1U1U4"/>
<evidence type="ECO:0000256" key="1">
    <source>
        <dbReference type="SAM" id="MobiDB-lite"/>
    </source>
</evidence>
<comment type="caution">
    <text evidence="2">The sequence shown here is derived from an EMBL/GenBank/DDBJ whole genome shotgun (WGS) entry which is preliminary data.</text>
</comment>
<feature type="compositionally biased region" description="Polar residues" evidence="1">
    <location>
        <begin position="19"/>
        <end position="41"/>
    </location>
</feature>
<organism evidence="2 3">
    <name type="scientific">Abeliophyllum distichum</name>
    <dbReference type="NCBI Taxonomy" id="126358"/>
    <lineage>
        <taxon>Eukaryota</taxon>
        <taxon>Viridiplantae</taxon>
        <taxon>Streptophyta</taxon>
        <taxon>Embryophyta</taxon>
        <taxon>Tracheophyta</taxon>
        <taxon>Spermatophyta</taxon>
        <taxon>Magnoliopsida</taxon>
        <taxon>eudicotyledons</taxon>
        <taxon>Gunneridae</taxon>
        <taxon>Pentapetalae</taxon>
        <taxon>asterids</taxon>
        <taxon>lamiids</taxon>
        <taxon>Lamiales</taxon>
        <taxon>Oleaceae</taxon>
        <taxon>Forsythieae</taxon>
        <taxon>Abeliophyllum</taxon>
    </lineage>
</organism>
<evidence type="ECO:0000313" key="2">
    <source>
        <dbReference type="EMBL" id="KAL2518585.1"/>
    </source>
</evidence>
<evidence type="ECO:0000313" key="3">
    <source>
        <dbReference type="Proteomes" id="UP001604336"/>
    </source>
</evidence>
<accession>A0ABD1U1U4</accession>
<gene>
    <name evidence="2" type="ORF">Adt_14832</name>
</gene>
<reference evidence="3" key="1">
    <citation type="submission" date="2024-07" db="EMBL/GenBank/DDBJ databases">
        <title>Two chromosome-level genome assemblies of Korean endemic species Abeliophyllum distichum and Forsythia ovata (Oleaceae).</title>
        <authorList>
            <person name="Jang H."/>
        </authorList>
    </citation>
    <scope>NUCLEOTIDE SEQUENCE [LARGE SCALE GENOMIC DNA]</scope>
</reference>
<protein>
    <submittedName>
        <fullName evidence="2">Uncharacterized protein</fullName>
    </submittedName>
</protein>
<sequence length="242" mass="26390">MGKTQPPEFNTPMIYCSHPSPTTEETHSWQPNNKPTRTSLAQAPLPLGLGNRSCSIPRSKPRFSASTSGTRHSLLFHSKEQDSLKRLSHWDSAFALVPFKGTRLAQAPLPLGLGIRSCSIQRNKPRSSTTSTGTRHSLLFHSKEQDSLKRLSHWDSAFALVPFKGTSLALAPLPLGLGVRSCSIQKNKPHSIASPLGLGIRSCSIQRNKPRSSATPTGTRHSPCSIQRNKTRSSASPTGTRR</sequence>
<feature type="region of interest" description="Disordered" evidence="1">
    <location>
        <begin position="1"/>
        <end position="68"/>
    </location>
</feature>
<dbReference type="Proteomes" id="UP001604336">
    <property type="component" value="Unassembled WGS sequence"/>
</dbReference>
<proteinExistence type="predicted"/>
<feature type="region of interest" description="Disordered" evidence="1">
    <location>
        <begin position="204"/>
        <end position="242"/>
    </location>
</feature>
<name>A0ABD1U1U4_9LAMI</name>
<dbReference type="EMBL" id="JBFOLK010000004">
    <property type="protein sequence ID" value="KAL2518585.1"/>
    <property type="molecule type" value="Genomic_DNA"/>
</dbReference>
<keyword evidence="3" id="KW-1185">Reference proteome</keyword>